<organism evidence="3 4">
    <name type="scientific">Dillenia turbinata</name>
    <dbReference type="NCBI Taxonomy" id="194707"/>
    <lineage>
        <taxon>Eukaryota</taxon>
        <taxon>Viridiplantae</taxon>
        <taxon>Streptophyta</taxon>
        <taxon>Embryophyta</taxon>
        <taxon>Tracheophyta</taxon>
        <taxon>Spermatophyta</taxon>
        <taxon>Magnoliopsida</taxon>
        <taxon>eudicotyledons</taxon>
        <taxon>Gunneridae</taxon>
        <taxon>Pentapetalae</taxon>
        <taxon>Dilleniales</taxon>
        <taxon>Dilleniaceae</taxon>
        <taxon>Dillenia</taxon>
    </lineage>
</organism>
<accession>A0AAN8V3Z6</accession>
<feature type="domain" description="LRAT" evidence="2">
    <location>
        <begin position="22"/>
        <end position="157"/>
    </location>
</feature>
<dbReference type="Proteomes" id="UP001370490">
    <property type="component" value="Unassembled WGS sequence"/>
</dbReference>
<protein>
    <submittedName>
        <fullName evidence="3">LRAT domain</fullName>
    </submittedName>
</protein>
<evidence type="ECO:0000313" key="4">
    <source>
        <dbReference type="Proteomes" id="UP001370490"/>
    </source>
</evidence>
<evidence type="ECO:0000259" key="2">
    <source>
        <dbReference type="PROSITE" id="PS51934"/>
    </source>
</evidence>
<comment type="caution">
    <text evidence="3">The sequence shown here is derived from an EMBL/GenBank/DDBJ whole genome shotgun (WGS) entry which is preliminary data.</text>
</comment>
<dbReference type="PANTHER" id="PTHR46137">
    <property type="entry name" value="OS05G0310600 PROTEIN"/>
    <property type="match status" value="1"/>
</dbReference>
<dbReference type="Gene3D" id="3.90.1720.10">
    <property type="entry name" value="endopeptidase domain like (from Nostoc punctiforme)"/>
    <property type="match status" value="1"/>
</dbReference>
<name>A0AAN8V3Z6_9MAGN</name>
<dbReference type="EMBL" id="JBAMMX010000015">
    <property type="protein sequence ID" value="KAK6926229.1"/>
    <property type="molecule type" value="Genomic_DNA"/>
</dbReference>
<dbReference type="PANTHER" id="PTHR46137:SF4">
    <property type="entry name" value="PROTEIN LEAD-SENSITIVE 1"/>
    <property type="match status" value="1"/>
</dbReference>
<gene>
    <name evidence="3" type="ORF">RJ641_007948</name>
</gene>
<dbReference type="Pfam" id="PF04970">
    <property type="entry name" value="LRAT"/>
    <property type="match status" value="1"/>
</dbReference>
<feature type="compositionally biased region" description="Basic and acidic residues" evidence="1">
    <location>
        <begin position="187"/>
        <end position="215"/>
    </location>
</feature>
<evidence type="ECO:0000256" key="1">
    <source>
        <dbReference type="SAM" id="MobiDB-lite"/>
    </source>
</evidence>
<reference evidence="3 4" key="1">
    <citation type="submission" date="2023-12" db="EMBL/GenBank/DDBJ databases">
        <title>A high-quality genome assembly for Dillenia turbinata (Dilleniales).</title>
        <authorList>
            <person name="Chanderbali A."/>
        </authorList>
    </citation>
    <scope>NUCLEOTIDE SEQUENCE [LARGE SCALE GENOMIC DNA]</scope>
    <source>
        <strain evidence="3">LSX21</strain>
        <tissue evidence="3">Leaf</tissue>
    </source>
</reference>
<dbReference type="AlphaFoldDB" id="A0AAN8V3Z6"/>
<feature type="region of interest" description="Disordered" evidence="1">
    <location>
        <begin position="187"/>
        <end position="230"/>
    </location>
</feature>
<dbReference type="InterPro" id="IPR007053">
    <property type="entry name" value="LRAT_dom"/>
</dbReference>
<keyword evidence="4" id="KW-1185">Reference proteome</keyword>
<evidence type="ECO:0000313" key="3">
    <source>
        <dbReference type="EMBL" id="KAK6926229.1"/>
    </source>
</evidence>
<proteinExistence type="predicted"/>
<feature type="compositionally biased region" description="Acidic residues" evidence="1">
    <location>
        <begin position="216"/>
        <end position="230"/>
    </location>
</feature>
<sequence length="230" mass="25932">MVRVSSDVLVPGDHIYGYRRLHSFSHHDFVENAGIYVGERKVIHYTRTDESQPSFDLNRSCQCGFDPNKDHGVVKSCLECFLSGHRLYLVEYGVSSTQRILKRGGSCSTETSDNTKMVLDRTNTLLRENSFGEYNLLFNNCENFARFCKTGRALSGQVVTAGIILGGSVAAVGAADLALHEISEDCKNDEDQLSRTDPKLEANKEIHKEDHKNNYEDEDDDDDDDYDDDY</sequence>
<dbReference type="PROSITE" id="PS51934">
    <property type="entry name" value="LRAT"/>
    <property type="match status" value="1"/>
</dbReference>